<dbReference type="GO" id="GO:0006633">
    <property type="term" value="P:fatty acid biosynthetic process"/>
    <property type="evidence" value="ECO:0007669"/>
    <property type="project" value="InterPro"/>
</dbReference>
<dbReference type="InterPro" id="IPR008278">
    <property type="entry name" value="4-PPantetheinyl_Trfase_dom"/>
</dbReference>
<evidence type="ECO:0000256" key="3">
    <source>
        <dbReference type="ARBA" id="ARBA00022842"/>
    </source>
</evidence>
<dbReference type="RefSeq" id="WP_013631745.1">
    <property type="nucleotide sequence ID" value="NC_015177.1"/>
</dbReference>
<accession>F0S823</accession>
<dbReference type="Gene3D" id="3.90.470.20">
    <property type="entry name" value="4'-phosphopantetheinyl transferase domain"/>
    <property type="match status" value="1"/>
</dbReference>
<dbReference type="Proteomes" id="UP000000310">
    <property type="component" value="Chromosome"/>
</dbReference>
<dbReference type="eggNOG" id="COG0736">
    <property type="taxonomic scope" value="Bacteria"/>
</dbReference>
<keyword evidence="3" id="KW-0460">Magnesium</keyword>
<reference evidence="5 6" key="1">
    <citation type="journal article" date="2011" name="Stand. Genomic Sci.">
        <title>Complete genome sequence of the gliding, heparinolytic Pedobacter saltans type strain (113).</title>
        <authorList>
            <person name="Liolios K."/>
            <person name="Sikorski J."/>
            <person name="Lu M."/>
            <person name="Nolan M."/>
            <person name="Lapidus A."/>
            <person name="Lucas S."/>
            <person name="Hammon N."/>
            <person name="Deshpande S."/>
            <person name="Cheng J.F."/>
            <person name="Tapia R."/>
            <person name="Han C."/>
            <person name="Goodwin L."/>
            <person name="Pitluck S."/>
            <person name="Huntemann M."/>
            <person name="Ivanova N."/>
            <person name="Pagani I."/>
            <person name="Mavromatis K."/>
            <person name="Ovchinikova G."/>
            <person name="Pati A."/>
            <person name="Chen A."/>
            <person name="Palaniappan K."/>
            <person name="Land M."/>
            <person name="Hauser L."/>
            <person name="Brambilla E.M."/>
            <person name="Kotsyurbenko O."/>
            <person name="Rohde M."/>
            <person name="Tindall B.J."/>
            <person name="Abt B."/>
            <person name="Goker M."/>
            <person name="Detter J.C."/>
            <person name="Woyke T."/>
            <person name="Bristow J."/>
            <person name="Eisen J.A."/>
            <person name="Markowitz V."/>
            <person name="Hugenholtz P."/>
            <person name="Klenk H.P."/>
            <person name="Kyrpides N.C."/>
        </authorList>
    </citation>
    <scope>NUCLEOTIDE SEQUENCE [LARGE SCALE GENOMIC DNA]</scope>
    <source>
        <strain evidence="6">ATCC 51119 / DSM 12145 / JCM 21818 / LMG 10337 / NBRC 100064 / NCIMB 13643</strain>
    </source>
</reference>
<dbReference type="GO" id="GO:0008897">
    <property type="term" value="F:holo-[acyl-carrier-protein] synthase activity"/>
    <property type="evidence" value="ECO:0007669"/>
    <property type="project" value="InterPro"/>
</dbReference>
<proteinExistence type="predicted"/>
<keyword evidence="2" id="KW-0479">Metal-binding</keyword>
<dbReference type="InterPro" id="IPR004568">
    <property type="entry name" value="Ppantetheine-prot_Trfase_dom"/>
</dbReference>
<evidence type="ECO:0000259" key="4">
    <source>
        <dbReference type="Pfam" id="PF01648"/>
    </source>
</evidence>
<evidence type="ECO:0000313" key="5">
    <source>
        <dbReference type="EMBL" id="ADY51244.1"/>
    </source>
</evidence>
<keyword evidence="1 5" id="KW-0808">Transferase</keyword>
<dbReference type="AlphaFoldDB" id="F0S823"/>
<dbReference type="OrthoDB" id="517356at2"/>
<dbReference type="NCBIfam" id="TIGR00556">
    <property type="entry name" value="pantethn_trn"/>
    <property type="match status" value="1"/>
</dbReference>
<evidence type="ECO:0000256" key="1">
    <source>
        <dbReference type="ARBA" id="ARBA00022679"/>
    </source>
</evidence>
<sequence>MKSNQVKEFITSLSTGLDLTVGNDLVFLPDFEKSFNELFKKKVFTTREIAYCEQFDKPILRYASTWAAKEAVYKSIKQLSDTSLPFNKIEIVREKIQGKPTVSLPVLFSDFQISLSISHDGSYVWVIAISKRII</sequence>
<dbReference type="Pfam" id="PF01648">
    <property type="entry name" value="ACPS"/>
    <property type="match status" value="1"/>
</dbReference>
<dbReference type="SUPFAM" id="SSF56214">
    <property type="entry name" value="4'-phosphopantetheinyl transferase"/>
    <property type="match status" value="1"/>
</dbReference>
<dbReference type="KEGG" id="psn:Pedsa_0668"/>
<dbReference type="STRING" id="762903.Pedsa_0668"/>
<reference evidence="6" key="2">
    <citation type="submission" date="2011-02" db="EMBL/GenBank/DDBJ databases">
        <title>The complete genome of Pedobacter saltans DSM 12145.</title>
        <authorList>
            <consortium name="US DOE Joint Genome Institute (JGI-PGF)"/>
            <person name="Lucas S."/>
            <person name="Copeland A."/>
            <person name="Lapidus A."/>
            <person name="Bruce D."/>
            <person name="Goodwin L."/>
            <person name="Pitluck S."/>
            <person name="Kyrpides N."/>
            <person name="Mavromatis K."/>
            <person name="Pagani I."/>
            <person name="Ivanova N."/>
            <person name="Ovchinnikova G."/>
            <person name="Lu M."/>
            <person name="Detter J.C."/>
            <person name="Han C."/>
            <person name="Land M."/>
            <person name="Hauser L."/>
            <person name="Markowitz V."/>
            <person name="Cheng J.-F."/>
            <person name="Hugenholtz P."/>
            <person name="Woyke T."/>
            <person name="Wu D."/>
            <person name="Tindall B."/>
            <person name="Pomrenke H.G."/>
            <person name="Brambilla E."/>
            <person name="Klenk H.-P."/>
            <person name="Eisen J.A."/>
        </authorList>
    </citation>
    <scope>NUCLEOTIDE SEQUENCE [LARGE SCALE GENOMIC DNA]</scope>
    <source>
        <strain evidence="6">ATCC 51119 / DSM 12145 / JCM 21818 / LMG 10337 / NBRC 100064 / NCIMB 13643</strain>
    </source>
</reference>
<organism evidence="5 6">
    <name type="scientific">Pseudopedobacter saltans (strain ATCC 51119 / DSM 12145 / JCM 21818 / CCUG 39354 / LMG 10337 / NBRC 100064 / NCIMB 13643)</name>
    <name type="common">Pedobacter saltans</name>
    <dbReference type="NCBI Taxonomy" id="762903"/>
    <lineage>
        <taxon>Bacteria</taxon>
        <taxon>Pseudomonadati</taxon>
        <taxon>Bacteroidota</taxon>
        <taxon>Sphingobacteriia</taxon>
        <taxon>Sphingobacteriales</taxon>
        <taxon>Sphingobacteriaceae</taxon>
        <taxon>Pseudopedobacter</taxon>
    </lineage>
</organism>
<dbReference type="EMBL" id="CP002545">
    <property type="protein sequence ID" value="ADY51244.1"/>
    <property type="molecule type" value="Genomic_DNA"/>
</dbReference>
<dbReference type="HOGENOM" id="CLU_089696_2_1_10"/>
<dbReference type="InterPro" id="IPR037143">
    <property type="entry name" value="4-PPantetheinyl_Trfase_dom_sf"/>
</dbReference>
<evidence type="ECO:0000313" key="6">
    <source>
        <dbReference type="Proteomes" id="UP000000310"/>
    </source>
</evidence>
<name>F0S823_PSESL</name>
<keyword evidence="6" id="KW-1185">Reference proteome</keyword>
<dbReference type="GO" id="GO:0000287">
    <property type="term" value="F:magnesium ion binding"/>
    <property type="evidence" value="ECO:0007669"/>
    <property type="project" value="InterPro"/>
</dbReference>
<feature type="domain" description="4'-phosphopantetheinyl transferase" evidence="4">
    <location>
        <begin position="21"/>
        <end position="124"/>
    </location>
</feature>
<gene>
    <name evidence="5" type="ordered locus">Pedsa_0668</name>
</gene>
<protein>
    <submittedName>
        <fullName evidence="5">4'-phosphopantetheinyl transferase</fullName>
    </submittedName>
</protein>
<evidence type="ECO:0000256" key="2">
    <source>
        <dbReference type="ARBA" id="ARBA00022723"/>
    </source>
</evidence>